<dbReference type="Proteomes" id="UP000238479">
    <property type="component" value="Chromosome 1"/>
</dbReference>
<reference evidence="1 2" key="1">
    <citation type="journal article" date="2018" name="Nat. Genet.">
        <title>The Rosa genome provides new insights in the design of modern roses.</title>
        <authorList>
            <person name="Bendahmane M."/>
        </authorList>
    </citation>
    <scope>NUCLEOTIDE SEQUENCE [LARGE SCALE GENOMIC DNA]</scope>
    <source>
        <strain evidence="2">cv. Old Blush</strain>
    </source>
</reference>
<dbReference type="AlphaFoldDB" id="A0A2P6S7S2"/>
<protein>
    <recommendedName>
        <fullName evidence="3">RNase H type-1 domain-containing protein</fullName>
    </recommendedName>
</protein>
<dbReference type="EMBL" id="PDCK01000039">
    <property type="protein sequence ID" value="PRQ54699.1"/>
    <property type="molecule type" value="Genomic_DNA"/>
</dbReference>
<evidence type="ECO:0000313" key="2">
    <source>
        <dbReference type="Proteomes" id="UP000238479"/>
    </source>
</evidence>
<dbReference type="Gramene" id="PRQ54699">
    <property type="protein sequence ID" value="PRQ54699"/>
    <property type="gene ID" value="RchiOBHm_Chr1g0316581"/>
</dbReference>
<evidence type="ECO:0000313" key="1">
    <source>
        <dbReference type="EMBL" id="PRQ54699.1"/>
    </source>
</evidence>
<name>A0A2P6S7S2_ROSCH</name>
<proteinExistence type="predicted"/>
<sequence length="75" mass="8473">MLMAWKVGSMKQKRLSVCFWHPPPISLIKMNIEGAFLDGVNYGGVGGLLRDKHGNYMTTFSHRVQFVTSPFILNC</sequence>
<gene>
    <name evidence="1" type="ORF">RchiOBHm_Chr1g0316581</name>
</gene>
<organism evidence="1 2">
    <name type="scientific">Rosa chinensis</name>
    <name type="common">China rose</name>
    <dbReference type="NCBI Taxonomy" id="74649"/>
    <lineage>
        <taxon>Eukaryota</taxon>
        <taxon>Viridiplantae</taxon>
        <taxon>Streptophyta</taxon>
        <taxon>Embryophyta</taxon>
        <taxon>Tracheophyta</taxon>
        <taxon>Spermatophyta</taxon>
        <taxon>Magnoliopsida</taxon>
        <taxon>eudicotyledons</taxon>
        <taxon>Gunneridae</taxon>
        <taxon>Pentapetalae</taxon>
        <taxon>rosids</taxon>
        <taxon>fabids</taxon>
        <taxon>Rosales</taxon>
        <taxon>Rosaceae</taxon>
        <taxon>Rosoideae</taxon>
        <taxon>Rosoideae incertae sedis</taxon>
        <taxon>Rosa</taxon>
    </lineage>
</organism>
<evidence type="ECO:0008006" key="3">
    <source>
        <dbReference type="Google" id="ProtNLM"/>
    </source>
</evidence>
<keyword evidence="2" id="KW-1185">Reference proteome</keyword>
<comment type="caution">
    <text evidence="1">The sequence shown here is derived from an EMBL/GenBank/DDBJ whole genome shotgun (WGS) entry which is preliminary data.</text>
</comment>
<accession>A0A2P6S7S2</accession>